<dbReference type="EMBL" id="BAABDI010000010">
    <property type="protein sequence ID" value="GAA3972865.1"/>
    <property type="molecule type" value="Genomic_DNA"/>
</dbReference>
<dbReference type="RefSeq" id="WP_345123392.1">
    <property type="nucleotide sequence ID" value="NZ_BAABDI010000010.1"/>
</dbReference>
<evidence type="ECO:0000256" key="7">
    <source>
        <dbReference type="PROSITE-ProRule" id="PRU01379"/>
    </source>
</evidence>
<dbReference type="SUPFAM" id="SSF53187">
    <property type="entry name" value="Zn-dependent exopeptidases"/>
    <property type="match status" value="1"/>
</dbReference>
<gene>
    <name evidence="10" type="ORF">GCM10022407_18390</name>
</gene>
<dbReference type="CDD" id="cd01653">
    <property type="entry name" value="GATase1"/>
    <property type="match status" value="1"/>
</dbReference>
<dbReference type="Gene3D" id="3.40.50.880">
    <property type="match status" value="1"/>
</dbReference>
<dbReference type="PROSITE" id="PS52035">
    <property type="entry name" value="PEPTIDASE_M14"/>
    <property type="match status" value="1"/>
</dbReference>
<feature type="chain" id="PRO_5046534552" evidence="8">
    <location>
        <begin position="38"/>
        <end position="871"/>
    </location>
</feature>
<accession>A0ABP7PXJ6</accession>
<dbReference type="Gene3D" id="3.40.630.10">
    <property type="entry name" value="Zn peptidases"/>
    <property type="match status" value="1"/>
</dbReference>
<evidence type="ECO:0000256" key="8">
    <source>
        <dbReference type="SAM" id="SignalP"/>
    </source>
</evidence>
<evidence type="ECO:0000256" key="2">
    <source>
        <dbReference type="ARBA" id="ARBA00005988"/>
    </source>
</evidence>
<comment type="caution">
    <text evidence="7">Lacks conserved residue(s) required for the propagation of feature annotation.</text>
</comment>
<keyword evidence="3" id="KW-0645">Protease</keyword>
<keyword evidence="11" id="KW-1185">Reference proteome</keyword>
<dbReference type="PANTHER" id="PTHR11705">
    <property type="entry name" value="PROTEASE FAMILY M14 CARBOXYPEPTIDASE A,B"/>
    <property type="match status" value="1"/>
</dbReference>
<dbReference type="SUPFAM" id="SSF52317">
    <property type="entry name" value="Class I glutamine amidotransferase-like"/>
    <property type="match status" value="1"/>
</dbReference>
<sequence>MLQRILRHKPFTASCSQSFSRLTILIVAALFSFTSRAQTTDAAGPLLTPEQFLGYKLGAQFTTHAEILRYVAHVTAHTPGRMKLVPYGKTYERRPLEVVQIASAETFGRLEEVRHNNLKLAGLESGTGQRQQPAVCWLSYNVHGNEAVSSEAVMQVLYDLANPQDQQMQDWLKNTVVIVDPCVNPDGRDRYANWYNRVRNQAVNANPDSWEHHEPWPGGRYNHYYFDLNRDWAWQTQQETRQRIELYNQWLPEVHADFHEMGPNNTYYFSPAAKPYHADLTAWQRKFQGILGDYNKVAFDKNNWLYFTREVYDLYAPTYGDTWPSFNGAIGMTYEQGGGGPAGVGYARLDGDTLTLAQRIAHHHAASRATIQATAERHDDLLREFQNYFATAKTKPQGEFKTYVLSAGNDPGQLRALTQYLNRNQIEYGFATKRTKTKGFNYTSGKSETVQIEPHDVVVSMYQPKSTLVKVLFEPRPQLEDSLTYDITSWALPYAFGVKAYALPGRLDASGNAPSQAVVRGSAAATTERPYAYLARWNNLQDVRFLSRLLQQKVKVRYAEKEFESEGQKYAPGTLVITRTGNEGLGARFDQLVRAQADSAGTVVTAVKSGFSTSGRDLGSSTVHFVKQPTVAVVAGPGVDATAFGEVWHFFEQQLGYPLTVLGTDYLSRVSMNKYDVLILPNGSYNDVYTDRNLESLKAWVRDGGRLIAMEGAAKFLANKKDFLLKTKPVDSVAIKKENKANPYKLLRRYGDSEREEAEDVVQGSVYRVQLDNTHPLAFGYGDTYFALVRNPLNYRFLDKGGWNVGVIKKNSYSAGFIGTKARKELADTFVVGTQNLGRGEVVYLGDNPLFRAFWQGGKLLFGNAVFLVGQ</sequence>
<dbReference type="Pfam" id="PF00246">
    <property type="entry name" value="Peptidase_M14"/>
    <property type="match status" value="1"/>
</dbReference>
<dbReference type="SMART" id="SM00631">
    <property type="entry name" value="Zn_pept"/>
    <property type="match status" value="1"/>
</dbReference>
<keyword evidence="6" id="KW-0482">Metalloprotease</keyword>
<organism evidence="10 11">
    <name type="scientific">Hymenobacter antarcticus</name>
    <dbReference type="NCBI Taxonomy" id="486270"/>
    <lineage>
        <taxon>Bacteria</taxon>
        <taxon>Pseudomonadati</taxon>
        <taxon>Bacteroidota</taxon>
        <taxon>Cytophagia</taxon>
        <taxon>Cytophagales</taxon>
        <taxon>Hymenobacteraceae</taxon>
        <taxon>Hymenobacter</taxon>
    </lineage>
</organism>
<keyword evidence="4" id="KW-0378">Hydrolase</keyword>
<protein>
    <submittedName>
        <fullName evidence="10">M14 family metallopeptidase</fullName>
    </submittedName>
</protein>
<keyword evidence="8" id="KW-0732">Signal</keyword>
<reference evidence="11" key="1">
    <citation type="journal article" date="2019" name="Int. J. Syst. Evol. Microbiol.">
        <title>The Global Catalogue of Microorganisms (GCM) 10K type strain sequencing project: providing services to taxonomists for standard genome sequencing and annotation.</title>
        <authorList>
            <consortium name="The Broad Institute Genomics Platform"/>
            <consortium name="The Broad Institute Genome Sequencing Center for Infectious Disease"/>
            <person name="Wu L."/>
            <person name="Ma J."/>
        </authorList>
    </citation>
    <scope>NUCLEOTIDE SEQUENCE [LARGE SCALE GENOMIC DNA]</scope>
    <source>
        <strain evidence="11">JCM 17217</strain>
    </source>
</reference>
<evidence type="ECO:0000256" key="6">
    <source>
        <dbReference type="ARBA" id="ARBA00023049"/>
    </source>
</evidence>
<dbReference type="PANTHER" id="PTHR11705:SF143">
    <property type="entry name" value="SLL0236 PROTEIN"/>
    <property type="match status" value="1"/>
</dbReference>
<evidence type="ECO:0000256" key="5">
    <source>
        <dbReference type="ARBA" id="ARBA00022833"/>
    </source>
</evidence>
<feature type="domain" description="Peptidase M14" evidence="9">
    <location>
        <begin position="60"/>
        <end position="389"/>
    </location>
</feature>
<dbReference type="InterPro" id="IPR029062">
    <property type="entry name" value="Class_I_gatase-like"/>
</dbReference>
<evidence type="ECO:0000256" key="4">
    <source>
        <dbReference type="ARBA" id="ARBA00022801"/>
    </source>
</evidence>
<evidence type="ECO:0000259" key="9">
    <source>
        <dbReference type="PROSITE" id="PS52035"/>
    </source>
</evidence>
<comment type="caution">
    <text evidence="10">The sequence shown here is derived from an EMBL/GenBank/DDBJ whole genome shotgun (WGS) entry which is preliminary data.</text>
</comment>
<dbReference type="InterPro" id="IPR000834">
    <property type="entry name" value="Peptidase_M14"/>
</dbReference>
<comment type="cofactor">
    <cofactor evidence="1">
        <name>Zn(2+)</name>
        <dbReference type="ChEBI" id="CHEBI:29105"/>
    </cofactor>
</comment>
<evidence type="ECO:0000313" key="11">
    <source>
        <dbReference type="Proteomes" id="UP001501556"/>
    </source>
</evidence>
<evidence type="ECO:0000256" key="3">
    <source>
        <dbReference type="ARBA" id="ARBA00022670"/>
    </source>
</evidence>
<name>A0ABP7PXJ6_9BACT</name>
<dbReference type="Proteomes" id="UP001501556">
    <property type="component" value="Unassembled WGS sequence"/>
</dbReference>
<feature type="signal peptide" evidence="8">
    <location>
        <begin position="1"/>
        <end position="37"/>
    </location>
</feature>
<comment type="similarity">
    <text evidence="2 7">Belongs to the peptidase M14 family.</text>
</comment>
<evidence type="ECO:0000313" key="10">
    <source>
        <dbReference type="EMBL" id="GAA3972865.1"/>
    </source>
</evidence>
<proteinExistence type="inferred from homology"/>
<keyword evidence="5" id="KW-0862">Zinc</keyword>
<evidence type="ECO:0000256" key="1">
    <source>
        <dbReference type="ARBA" id="ARBA00001947"/>
    </source>
</evidence>